<dbReference type="SUPFAM" id="SSF48452">
    <property type="entry name" value="TPR-like"/>
    <property type="match status" value="2"/>
</dbReference>
<accession>A0A975G7B4</accession>
<dbReference type="KEGG" id="lamb:KBB96_17590"/>
<organism evidence="2 3">
    <name type="scientific">Luteolibacter ambystomatis</name>
    <dbReference type="NCBI Taxonomy" id="2824561"/>
    <lineage>
        <taxon>Bacteria</taxon>
        <taxon>Pseudomonadati</taxon>
        <taxon>Verrucomicrobiota</taxon>
        <taxon>Verrucomicrobiia</taxon>
        <taxon>Verrucomicrobiales</taxon>
        <taxon>Verrucomicrobiaceae</taxon>
        <taxon>Luteolibacter</taxon>
    </lineage>
</organism>
<dbReference type="EMBL" id="CP073100">
    <property type="protein sequence ID" value="QUE50659.1"/>
    <property type="molecule type" value="Genomic_DNA"/>
</dbReference>
<protein>
    <recommendedName>
        <fullName evidence="4">Tetratricopeptide repeat protein</fullName>
    </recommendedName>
</protein>
<dbReference type="Gene3D" id="1.25.40.10">
    <property type="entry name" value="Tetratricopeptide repeat domain"/>
    <property type="match status" value="1"/>
</dbReference>
<evidence type="ECO:0008006" key="4">
    <source>
        <dbReference type="Google" id="ProtNLM"/>
    </source>
</evidence>
<evidence type="ECO:0000313" key="3">
    <source>
        <dbReference type="Proteomes" id="UP000676169"/>
    </source>
</evidence>
<keyword evidence="3" id="KW-1185">Reference proteome</keyword>
<feature type="chain" id="PRO_5037790403" description="Tetratricopeptide repeat protein" evidence="1">
    <location>
        <begin position="22"/>
        <end position="277"/>
    </location>
</feature>
<dbReference type="AlphaFoldDB" id="A0A975G7B4"/>
<gene>
    <name evidence="2" type="ORF">KBB96_17590</name>
</gene>
<keyword evidence="1" id="KW-0732">Signal</keyword>
<feature type="signal peptide" evidence="1">
    <location>
        <begin position="1"/>
        <end position="21"/>
    </location>
</feature>
<name>A0A975G7B4_9BACT</name>
<reference evidence="2" key="1">
    <citation type="submission" date="2021-04" db="EMBL/GenBank/DDBJ databases">
        <title>Luteolibacter sp. 32A isolated from the skin of an Anderson's salamander (Ambystoma andersonii).</title>
        <authorList>
            <person name="Spergser J."/>
            <person name="Busse H.-J."/>
        </authorList>
    </citation>
    <scope>NUCLEOTIDE SEQUENCE</scope>
    <source>
        <strain evidence="2">32A</strain>
    </source>
</reference>
<dbReference type="Pfam" id="PF13432">
    <property type="entry name" value="TPR_16"/>
    <property type="match status" value="1"/>
</dbReference>
<dbReference type="Proteomes" id="UP000676169">
    <property type="component" value="Chromosome"/>
</dbReference>
<proteinExistence type="predicted"/>
<dbReference type="InterPro" id="IPR011990">
    <property type="entry name" value="TPR-like_helical_dom_sf"/>
</dbReference>
<dbReference type="RefSeq" id="WP_211630799.1">
    <property type="nucleotide sequence ID" value="NZ_CP073100.1"/>
</dbReference>
<evidence type="ECO:0000313" key="2">
    <source>
        <dbReference type="EMBL" id="QUE50659.1"/>
    </source>
</evidence>
<sequence length="277" mass="30119">MKARAVSILAMLMLSGARLQAHPDASENIQELDKQLVENPLDASLHVAKAAVLRGIEEFNEASRVLDVAEKLDPTSPGVALGRAQLLLATGNERGARMMADAIVKAHPRFPNGWEFLASLQQKAGERDGAIDSLRKHLAFAERFHADDFTGCASLLESRGKPGDKEEAVRMLDEGIAKLGCMTGLHIMAANLETSLGRYNAALSHYDVLAARFRPRPEWAVARAEILLQAKRPKEAAAAYDAAVAMLDALPADRRAGPEVVRFRTVLVAQREEALKN</sequence>
<evidence type="ECO:0000256" key="1">
    <source>
        <dbReference type="SAM" id="SignalP"/>
    </source>
</evidence>